<organism evidence="6 7">
    <name type="scientific">Salibaculum griseiflavum</name>
    <dbReference type="NCBI Taxonomy" id="1914409"/>
    <lineage>
        <taxon>Bacteria</taxon>
        <taxon>Pseudomonadati</taxon>
        <taxon>Pseudomonadota</taxon>
        <taxon>Alphaproteobacteria</taxon>
        <taxon>Rhodobacterales</taxon>
        <taxon>Roseobacteraceae</taxon>
        <taxon>Salibaculum</taxon>
    </lineage>
</organism>
<dbReference type="AlphaFoldDB" id="A0A2V1P3D9"/>
<name>A0A2V1P3D9_9RHOB</name>
<dbReference type="OrthoDB" id="7418600at2"/>
<dbReference type="Pfam" id="PF00891">
    <property type="entry name" value="Methyltransf_2"/>
    <property type="match status" value="1"/>
</dbReference>
<dbReference type="SUPFAM" id="SSF53335">
    <property type="entry name" value="S-adenosyl-L-methionine-dependent methyltransferases"/>
    <property type="match status" value="1"/>
</dbReference>
<evidence type="ECO:0000256" key="1">
    <source>
        <dbReference type="ARBA" id="ARBA00022603"/>
    </source>
</evidence>
<dbReference type="GO" id="GO:0008171">
    <property type="term" value="F:O-methyltransferase activity"/>
    <property type="evidence" value="ECO:0007669"/>
    <property type="project" value="InterPro"/>
</dbReference>
<dbReference type="SUPFAM" id="SSF46785">
    <property type="entry name" value="Winged helix' DNA-binding domain"/>
    <property type="match status" value="1"/>
</dbReference>
<keyword evidence="7" id="KW-1185">Reference proteome</keyword>
<dbReference type="Proteomes" id="UP000245293">
    <property type="component" value="Unassembled WGS sequence"/>
</dbReference>
<dbReference type="RefSeq" id="WP_109389832.1">
    <property type="nucleotide sequence ID" value="NZ_QETF01000022.1"/>
</dbReference>
<evidence type="ECO:0000259" key="4">
    <source>
        <dbReference type="Pfam" id="PF00891"/>
    </source>
</evidence>
<dbReference type="GO" id="GO:0046983">
    <property type="term" value="F:protein dimerization activity"/>
    <property type="evidence" value="ECO:0007669"/>
    <property type="project" value="InterPro"/>
</dbReference>
<dbReference type="PANTHER" id="PTHR43712">
    <property type="entry name" value="PUTATIVE (AFU_ORTHOLOGUE AFUA_4G14580)-RELATED"/>
    <property type="match status" value="1"/>
</dbReference>
<keyword evidence="1 6" id="KW-0489">Methyltransferase</keyword>
<proteinExistence type="predicted"/>
<feature type="domain" description="O-methyltransferase dimerisation" evidence="5">
    <location>
        <begin position="54"/>
        <end position="121"/>
    </location>
</feature>
<dbReference type="Pfam" id="PF08100">
    <property type="entry name" value="Dimerisation"/>
    <property type="match status" value="1"/>
</dbReference>
<reference evidence="7" key="1">
    <citation type="submission" date="2018-05" db="EMBL/GenBank/DDBJ databases">
        <authorList>
            <person name="Du Z."/>
            <person name="Wang X."/>
        </authorList>
    </citation>
    <scope>NUCLEOTIDE SEQUENCE [LARGE SCALE GENOMIC DNA]</scope>
    <source>
        <strain evidence="7">WDS4C29</strain>
    </source>
</reference>
<dbReference type="GO" id="GO:0032259">
    <property type="term" value="P:methylation"/>
    <property type="evidence" value="ECO:0007669"/>
    <property type="project" value="UniProtKB-KW"/>
</dbReference>
<dbReference type="InterPro" id="IPR036388">
    <property type="entry name" value="WH-like_DNA-bd_sf"/>
</dbReference>
<dbReference type="Gene3D" id="3.40.50.150">
    <property type="entry name" value="Vaccinia Virus protein VP39"/>
    <property type="match status" value="1"/>
</dbReference>
<evidence type="ECO:0000313" key="6">
    <source>
        <dbReference type="EMBL" id="PWG15822.1"/>
    </source>
</evidence>
<dbReference type="PANTHER" id="PTHR43712:SF2">
    <property type="entry name" value="O-METHYLTRANSFERASE CICE"/>
    <property type="match status" value="1"/>
</dbReference>
<dbReference type="InterPro" id="IPR016461">
    <property type="entry name" value="COMT-like"/>
</dbReference>
<evidence type="ECO:0000259" key="5">
    <source>
        <dbReference type="Pfam" id="PF08100"/>
    </source>
</evidence>
<gene>
    <name evidence="6" type="ORF">DFK10_14920</name>
</gene>
<dbReference type="InterPro" id="IPR036390">
    <property type="entry name" value="WH_DNA-bd_sf"/>
</dbReference>
<dbReference type="EMBL" id="QETF01000022">
    <property type="protein sequence ID" value="PWG15822.1"/>
    <property type="molecule type" value="Genomic_DNA"/>
</dbReference>
<keyword evidence="3" id="KW-0949">S-adenosyl-L-methionine</keyword>
<feature type="domain" description="O-methyltransferase C-terminal" evidence="4">
    <location>
        <begin position="162"/>
        <end position="358"/>
    </location>
</feature>
<dbReference type="InterPro" id="IPR001077">
    <property type="entry name" value="COMT_C"/>
</dbReference>
<evidence type="ECO:0000256" key="3">
    <source>
        <dbReference type="ARBA" id="ARBA00022691"/>
    </source>
</evidence>
<dbReference type="PROSITE" id="PS51683">
    <property type="entry name" value="SAM_OMT_II"/>
    <property type="match status" value="1"/>
</dbReference>
<accession>A0A2V1P3D9</accession>
<sequence>MAASSDLPAGSGRAAGWSRGWFARLVARSGFQRIAARLPISGAMARRDGAKIFDIMQGFVASQVLVALVEEGVLQDLLDGSGEPAELAAQRGVATDRIRTLLQAGAALGLLVQRRDGRFGLARRGAAILGVPGLTDMIRHNAAFYRDMADPSALLRSEGGTELARIWPYVSGSGDTISTAEAARYSELMARSQELVAEDTLRAVRLKGVRTLLDVGGGSGVFLAAALRRDRGLRGMLLDLPEVITQAEDRLRRNGLSGRVGLHPGSFRDGALPEGADAISLIRVLYDHDDATVRELLSKSHDALPPGGRLIISEPMAGEARPDRAGDLYFAFYTMAMGTGRARSPARIVALCEAAGFERAVVAPARRPYVTRVVTCERPA</sequence>
<dbReference type="CDD" id="cd02440">
    <property type="entry name" value="AdoMet_MTases"/>
    <property type="match status" value="1"/>
</dbReference>
<comment type="caution">
    <text evidence="6">The sequence shown here is derived from an EMBL/GenBank/DDBJ whole genome shotgun (WGS) entry which is preliminary data.</text>
</comment>
<protein>
    <submittedName>
        <fullName evidence="6">SAM-dependent methyltransferase</fullName>
    </submittedName>
</protein>
<dbReference type="Gene3D" id="1.10.10.10">
    <property type="entry name" value="Winged helix-like DNA-binding domain superfamily/Winged helix DNA-binding domain"/>
    <property type="match status" value="1"/>
</dbReference>
<evidence type="ECO:0000256" key="2">
    <source>
        <dbReference type="ARBA" id="ARBA00022679"/>
    </source>
</evidence>
<keyword evidence="2 6" id="KW-0808">Transferase</keyword>
<evidence type="ECO:0000313" key="7">
    <source>
        <dbReference type="Proteomes" id="UP000245293"/>
    </source>
</evidence>
<dbReference type="InterPro" id="IPR029063">
    <property type="entry name" value="SAM-dependent_MTases_sf"/>
</dbReference>
<dbReference type="InterPro" id="IPR012967">
    <property type="entry name" value="COMT_dimerisation"/>
</dbReference>